<keyword evidence="3" id="KW-1185">Reference proteome</keyword>
<dbReference type="EMBL" id="CP006850">
    <property type="protein sequence ID" value="AHH18377.1"/>
    <property type="molecule type" value="Genomic_DNA"/>
</dbReference>
<dbReference type="HOGENOM" id="CLU_876711_0_0_11"/>
<proteinExistence type="predicted"/>
<dbReference type="Pfam" id="PF00501">
    <property type="entry name" value="AMP-binding"/>
    <property type="match status" value="1"/>
</dbReference>
<dbReference type="InterPro" id="IPR050237">
    <property type="entry name" value="ATP-dep_AMP-bd_enzyme"/>
</dbReference>
<dbReference type="STRING" id="1415166.NONO_c35900"/>
<dbReference type="Gene3D" id="3.40.50.12780">
    <property type="entry name" value="N-terminal domain of ligase-like"/>
    <property type="match status" value="1"/>
</dbReference>
<evidence type="ECO:0000313" key="3">
    <source>
        <dbReference type="Proteomes" id="UP000019150"/>
    </source>
</evidence>
<accession>W5TGQ6</accession>
<organism evidence="2 3">
    <name type="scientific">Nocardia nova SH22a</name>
    <dbReference type="NCBI Taxonomy" id="1415166"/>
    <lineage>
        <taxon>Bacteria</taxon>
        <taxon>Bacillati</taxon>
        <taxon>Actinomycetota</taxon>
        <taxon>Actinomycetes</taxon>
        <taxon>Mycobacteriales</taxon>
        <taxon>Nocardiaceae</taxon>
        <taxon>Nocardia</taxon>
    </lineage>
</organism>
<dbReference type="InterPro" id="IPR042099">
    <property type="entry name" value="ANL_N_sf"/>
</dbReference>
<dbReference type="PANTHER" id="PTHR43767:SF1">
    <property type="entry name" value="NONRIBOSOMAL PEPTIDE SYNTHASE PES1 (EUROFUNG)-RELATED"/>
    <property type="match status" value="1"/>
</dbReference>
<dbReference type="InterPro" id="IPR000873">
    <property type="entry name" value="AMP-dep_synth/lig_dom"/>
</dbReference>
<dbReference type="SUPFAM" id="SSF56801">
    <property type="entry name" value="Acetyl-CoA synthetase-like"/>
    <property type="match status" value="1"/>
</dbReference>
<reference evidence="2 3" key="1">
    <citation type="journal article" date="2014" name="Appl. Environ. Microbiol.">
        <title>Insights into the Microbial Degradation of Rubber and Gutta-Percha by Analysis of the Complete Genome of Nocardia nova SH22a.</title>
        <authorList>
            <person name="Luo Q."/>
            <person name="Hiessl S."/>
            <person name="Poehlein A."/>
            <person name="Daniel R."/>
            <person name="Steinbuchel A."/>
        </authorList>
    </citation>
    <scope>NUCLEOTIDE SEQUENCE [LARGE SCALE GENOMIC DNA]</scope>
    <source>
        <strain evidence="2">SH22a</strain>
    </source>
</reference>
<protein>
    <recommendedName>
        <fullName evidence="1">AMP-dependent synthetase/ligase domain-containing protein</fullName>
    </recommendedName>
</protein>
<gene>
    <name evidence="2" type="ORF">NONO_c35900</name>
</gene>
<dbReference type="Proteomes" id="UP000019150">
    <property type="component" value="Chromosome"/>
</dbReference>
<dbReference type="AlphaFoldDB" id="W5TGQ6"/>
<evidence type="ECO:0000313" key="2">
    <source>
        <dbReference type="EMBL" id="AHH18377.1"/>
    </source>
</evidence>
<dbReference type="PATRIC" id="fig|1415166.3.peg.3683"/>
<dbReference type="KEGG" id="nno:NONO_c35900"/>
<evidence type="ECO:0000259" key="1">
    <source>
        <dbReference type="Pfam" id="PF00501"/>
    </source>
</evidence>
<sequence length="317" mass="34121">MFGLLRDIRVASAMASAAISFADRAAISDGECLHDYASLWEAVQFFAADLSDARIRPGARIAIYAGAGYEALPAILAVEQIGAVAVLLDNSDTPEVTRYKLADAGADYLICHFGDDHIAVEAVDEIDATGLTMTTIAGDYTLVRLRFRATRSRIRGSGFAFCSPDGSGWAEKSSAALMAAVLSMRDDLATTSNDVVAVTEPVTSLVLMTSILATLMSGACLSLRRYGGASPARVDEHLRGDEVSVLLCSDHRLTTLQSAGIRALQYVRLLKATQHHVVAVDQTTDSDDGTDLVRGCRSRIVPRNPPRVRDFRQPRCR</sequence>
<name>W5TGQ6_9NOCA</name>
<feature type="domain" description="AMP-dependent synthetase/ligase" evidence="1">
    <location>
        <begin position="20"/>
        <end position="128"/>
    </location>
</feature>
<dbReference type="PANTHER" id="PTHR43767">
    <property type="entry name" value="LONG-CHAIN-FATTY-ACID--COA LIGASE"/>
    <property type="match status" value="1"/>
</dbReference>